<dbReference type="Pfam" id="PF14559">
    <property type="entry name" value="TPR_19"/>
    <property type="match status" value="1"/>
</dbReference>
<keyword evidence="1" id="KW-0802">TPR repeat</keyword>
<gene>
    <name evidence="3" type="ORF">C798_22545</name>
</gene>
<feature type="signal peptide" evidence="2">
    <location>
        <begin position="1"/>
        <end position="28"/>
    </location>
</feature>
<feature type="chain" id="PRO_5026756752" description="Tetratricopeptide repeat protein" evidence="2">
    <location>
        <begin position="29"/>
        <end position="607"/>
    </location>
</feature>
<dbReference type="PROSITE" id="PS51257">
    <property type="entry name" value="PROKAR_LIPOPROTEIN"/>
    <property type="match status" value="1"/>
</dbReference>
<dbReference type="EMBL" id="CP008956">
    <property type="protein sequence ID" value="QJQ02900.1"/>
    <property type="molecule type" value="Genomic_DNA"/>
</dbReference>
<evidence type="ECO:0000256" key="2">
    <source>
        <dbReference type="SAM" id="SignalP"/>
    </source>
</evidence>
<dbReference type="InterPro" id="IPR011990">
    <property type="entry name" value="TPR-like_helical_dom_sf"/>
</dbReference>
<dbReference type="SMART" id="SM00028">
    <property type="entry name" value="TPR"/>
    <property type="match status" value="6"/>
</dbReference>
<dbReference type="PROSITE" id="PS50005">
    <property type="entry name" value="TPR"/>
    <property type="match status" value="1"/>
</dbReference>
<dbReference type="PANTHER" id="PTHR12558:SF13">
    <property type="entry name" value="CELL DIVISION CYCLE PROTEIN 27 HOMOLOG"/>
    <property type="match status" value="1"/>
</dbReference>
<keyword evidence="2" id="KW-0732">Signal</keyword>
<organism evidence="3 4">
    <name type="scientific">Herbaspirillum rubrisubalbicans Os34</name>
    <dbReference type="NCBI Taxonomy" id="1235827"/>
    <lineage>
        <taxon>Bacteria</taxon>
        <taxon>Pseudomonadati</taxon>
        <taxon>Pseudomonadota</taxon>
        <taxon>Betaproteobacteria</taxon>
        <taxon>Burkholderiales</taxon>
        <taxon>Oxalobacteraceae</taxon>
        <taxon>Herbaspirillum</taxon>
    </lineage>
</organism>
<evidence type="ECO:0000313" key="3">
    <source>
        <dbReference type="EMBL" id="QJQ02900.1"/>
    </source>
</evidence>
<accession>A0A6M3ZY85</accession>
<evidence type="ECO:0000313" key="4">
    <source>
        <dbReference type="Proteomes" id="UP000501648"/>
    </source>
</evidence>
<dbReference type="AlphaFoldDB" id="A0A6M3ZY85"/>
<dbReference type="Gene3D" id="1.25.40.10">
    <property type="entry name" value="Tetratricopeptide repeat domain"/>
    <property type="match status" value="2"/>
</dbReference>
<feature type="repeat" description="TPR" evidence="1">
    <location>
        <begin position="458"/>
        <end position="491"/>
    </location>
</feature>
<dbReference type="SUPFAM" id="SSF48452">
    <property type="entry name" value="TPR-like"/>
    <property type="match status" value="2"/>
</dbReference>
<dbReference type="PANTHER" id="PTHR12558">
    <property type="entry name" value="CELL DIVISION CYCLE 16,23,27"/>
    <property type="match status" value="1"/>
</dbReference>
<dbReference type="Pfam" id="PF13432">
    <property type="entry name" value="TPR_16"/>
    <property type="match status" value="2"/>
</dbReference>
<dbReference type="InterPro" id="IPR019734">
    <property type="entry name" value="TPR_rpt"/>
</dbReference>
<dbReference type="Proteomes" id="UP000501648">
    <property type="component" value="Chromosome"/>
</dbReference>
<name>A0A6M3ZY85_9BURK</name>
<reference evidence="3 4" key="1">
    <citation type="journal article" date="2012" name="J. Bacteriol.">
        <title>Genome sequence of the pathogenic Herbaspirillum seropedicae strain Os34, isolated from rice roots.</title>
        <authorList>
            <person name="Ye W."/>
            <person name="Ye S."/>
            <person name="Liu J."/>
            <person name="Chang S."/>
            <person name="Chen M."/>
            <person name="Zhu B."/>
            <person name="Guo L."/>
            <person name="An Q."/>
        </authorList>
    </citation>
    <scope>NUCLEOTIDE SEQUENCE [LARGE SCALE GENOMIC DNA]</scope>
    <source>
        <strain evidence="3 4">Os34</strain>
    </source>
</reference>
<evidence type="ECO:0000256" key="1">
    <source>
        <dbReference type="PROSITE-ProRule" id="PRU00339"/>
    </source>
</evidence>
<sequence>MNRQDQILKKTIALLTSSLLLTACSSFQQPGDKANPLAAQDQKTAVAKAGNRKKAPKAKVQPQEDALPAVELTEDILYKVLTAEIAFQRGQWQSAYVTMLAAAQQTRDPRLAKRAAEMAVAARQAGEALVAVRLWTELAPHSDEALQNYLGLIMLSDSVDEIEPLLTQRLADAAPQARGPMIMQIQRLLARAKDKQASYTILQNITKPYGDLLETHLALAQGAFGLGDAATAQREAATALKIKPDSELAVLTAAQVASTNADATKLVTDFLRKYPDSREVRVAYARSLVEQKDYKQARTQFETLLKEDGEDATTLFALGVLSAQTEQLKDAEYYLQRYLQVLSAQPEDDRDPSQALLLLSRIAEERRDLDSALRYLDQAEPGSEGYVNIQVRRAQLLARKNDIDAARKALEDAQADSNNDGEQLQLMLAESSLLRDANRNQEAADVLKGGLQRFPNNTDLLYDYSMVLEKLGKYDEMEKSLRRVIQLAPGNQQAYNALGYSLADRNVRLPEALELIQKAADMAPEDPFIADSLGWVQFRMGRTEQAEAQLRRAYGLRPDVEIGVHLGEVLWTNGKRDEARKVWREVSLKEPQNEVLKSTLARLNVKL</sequence>
<protein>
    <recommendedName>
        <fullName evidence="5">Tetratricopeptide repeat protein</fullName>
    </recommendedName>
</protein>
<evidence type="ECO:0008006" key="5">
    <source>
        <dbReference type="Google" id="ProtNLM"/>
    </source>
</evidence>
<proteinExistence type="predicted"/>